<dbReference type="OrthoDB" id="953281at2"/>
<accession>A0A0F6W0J8</accession>
<evidence type="ECO:0000313" key="1">
    <source>
        <dbReference type="EMBL" id="AKF04165.1"/>
    </source>
</evidence>
<proteinExistence type="predicted"/>
<dbReference type="STRING" id="927083.DB32_001314"/>
<dbReference type="InterPro" id="IPR023393">
    <property type="entry name" value="START-like_dom_sf"/>
</dbReference>
<organism evidence="1 2">
    <name type="scientific">Sandaracinus amylolyticus</name>
    <dbReference type="NCBI Taxonomy" id="927083"/>
    <lineage>
        <taxon>Bacteria</taxon>
        <taxon>Pseudomonadati</taxon>
        <taxon>Myxococcota</taxon>
        <taxon>Polyangia</taxon>
        <taxon>Polyangiales</taxon>
        <taxon>Sandaracinaceae</taxon>
        <taxon>Sandaracinus</taxon>
    </lineage>
</organism>
<reference evidence="1 2" key="1">
    <citation type="submission" date="2015-03" db="EMBL/GenBank/DDBJ databases">
        <title>Genome assembly of Sandaracinus amylolyticus DSM 53668.</title>
        <authorList>
            <person name="Sharma G."/>
            <person name="Subramanian S."/>
        </authorList>
    </citation>
    <scope>NUCLEOTIDE SEQUENCE [LARGE SCALE GENOMIC DNA]</scope>
    <source>
        <strain evidence="1 2">DSM 53668</strain>
    </source>
</reference>
<dbReference type="Gene3D" id="3.30.530.20">
    <property type="match status" value="1"/>
</dbReference>
<dbReference type="EMBL" id="CP011125">
    <property type="protein sequence ID" value="AKF04165.1"/>
    <property type="molecule type" value="Genomic_DNA"/>
</dbReference>
<gene>
    <name evidence="1" type="ORF">DB32_001314</name>
</gene>
<dbReference type="SUPFAM" id="SSF55961">
    <property type="entry name" value="Bet v1-like"/>
    <property type="match status" value="1"/>
</dbReference>
<dbReference type="KEGG" id="samy:DB32_001314"/>
<name>A0A0F6W0J8_9BACT</name>
<dbReference type="InterPro" id="IPR019587">
    <property type="entry name" value="Polyketide_cyclase/dehydratase"/>
</dbReference>
<keyword evidence="2" id="KW-1185">Reference proteome</keyword>
<protein>
    <recommendedName>
        <fullName evidence="3">Polyketide cyclase/dehydrase</fullName>
    </recommendedName>
</protein>
<evidence type="ECO:0008006" key="3">
    <source>
        <dbReference type="Google" id="ProtNLM"/>
    </source>
</evidence>
<sequence>MSTDVTSEIVIRRPRAEVAAFMFDPRHDVQWTTGVVESRPRDAGPLRRGSRVERISKFLGRRFGYEYEVVDTDERSFVEMKVEQPFPMHIRYELDDVPEGTRARIRARGDAGGFFRIASPLLNAMVRRNITRDLELLRDCLERA</sequence>
<dbReference type="Proteomes" id="UP000034883">
    <property type="component" value="Chromosome"/>
</dbReference>
<dbReference type="RefSeq" id="WP_053231537.1">
    <property type="nucleotide sequence ID" value="NZ_CP011125.1"/>
</dbReference>
<dbReference type="AlphaFoldDB" id="A0A0F6W0J8"/>
<evidence type="ECO:0000313" key="2">
    <source>
        <dbReference type="Proteomes" id="UP000034883"/>
    </source>
</evidence>
<dbReference type="Pfam" id="PF10604">
    <property type="entry name" value="Polyketide_cyc2"/>
    <property type="match status" value="1"/>
</dbReference>